<keyword evidence="3" id="KW-1185">Reference proteome</keyword>
<dbReference type="GO" id="GO:0036149">
    <property type="term" value="P:phosphatidylinositol acyl-chain remodeling"/>
    <property type="evidence" value="ECO:0007669"/>
    <property type="project" value="TreeGrafter"/>
</dbReference>
<feature type="domain" description="Phospholipid/glycerol acyltransferase" evidence="1">
    <location>
        <begin position="51"/>
        <end position="110"/>
    </location>
</feature>
<dbReference type="PANTHER" id="PTHR10983:SF19">
    <property type="entry name" value="PHOSPHOLIPID_GLYCEROL ACYLTRANSFERASE DOMAIN-CONTAINING PROTEIN"/>
    <property type="match status" value="1"/>
</dbReference>
<dbReference type="PANTHER" id="PTHR10983">
    <property type="entry name" value="1-ACYLGLYCEROL-3-PHOSPHATE ACYLTRANSFERASE-RELATED"/>
    <property type="match status" value="1"/>
</dbReference>
<gene>
    <name evidence="2" type="ORF">ANCCEY_05972</name>
</gene>
<organism evidence="2 3">
    <name type="scientific">Ancylostoma ceylanicum</name>
    <dbReference type="NCBI Taxonomy" id="53326"/>
    <lineage>
        <taxon>Eukaryota</taxon>
        <taxon>Metazoa</taxon>
        <taxon>Ecdysozoa</taxon>
        <taxon>Nematoda</taxon>
        <taxon>Chromadorea</taxon>
        <taxon>Rhabditida</taxon>
        <taxon>Rhabditina</taxon>
        <taxon>Rhabditomorpha</taxon>
        <taxon>Strongyloidea</taxon>
        <taxon>Ancylostomatidae</taxon>
        <taxon>Ancylostomatinae</taxon>
        <taxon>Ancylostoma</taxon>
    </lineage>
</organism>
<dbReference type="GO" id="GO:0016746">
    <property type="term" value="F:acyltransferase activity"/>
    <property type="evidence" value="ECO:0007669"/>
    <property type="project" value="InterPro"/>
</dbReference>
<reference evidence="2 3" key="1">
    <citation type="submission" date="2013-05" db="EMBL/GenBank/DDBJ databases">
        <title>Draft genome of the parasitic nematode Anyclostoma ceylanicum.</title>
        <authorList>
            <person name="Mitreva M."/>
        </authorList>
    </citation>
    <scope>NUCLEOTIDE SEQUENCE [LARGE SCALE GENOMIC DNA]</scope>
</reference>
<evidence type="ECO:0000313" key="2">
    <source>
        <dbReference type="EMBL" id="EPB74910.1"/>
    </source>
</evidence>
<evidence type="ECO:0000259" key="1">
    <source>
        <dbReference type="Pfam" id="PF01553"/>
    </source>
</evidence>
<dbReference type="AlphaFoldDB" id="A0A0D6LS79"/>
<accession>A0A0D6LS79</accession>
<dbReference type="InterPro" id="IPR002123">
    <property type="entry name" value="Plipid/glycerol_acylTrfase"/>
</dbReference>
<evidence type="ECO:0000313" key="3">
    <source>
        <dbReference type="Proteomes" id="UP000054495"/>
    </source>
</evidence>
<dbReference type="Proteomes" id="UP000054495">
    <property type="component" value="Unassembled WGS sequence"/>
</dbReference>
<sequence>MFPAKLVVILTDAKLVMYESDSSVRMGAGEPPVLAAGQPFWSLMSYVFGAKVRVRGDMIDHSKPAVIIMNHRTRLDWLYFWNALYKMDPWLCTSEKITLKGVLKYLPGAGLV</sequence>
<protein>
    <recommendedName>
        <fullName evidence="1">Phospholipid/glycerol acyltransferase domain-containing protein</fullName>
    </recommendedName>
</protein>
<dbReference type="SUPFAM" id="SSF69593">
    <property type="entry name" value="Glycerol-3-phosphate (1)-acyltransferase"/>
    <property type="match status" value="1"/>
</dbReference>
<dbReference type="Pfam" id="PF01553">
    <property type="entry name" value="Acyltransferase"/>
    <property type="match status" value="1"/>
</dbReference>
<name>A0A0D6LS79_9BILA</name>
<dbReference type="GO" id="GO:0005783">
    <property type="term" value="C:endoplasmic reticulum"/>
    <property type="evidence" value="ECO:0007669"/>
    <property type="project" value="TreeGrafter"/>
</dbReference>
<dbReference type="EMBL" id="KE124922">
    <property type="protein sequence ID" value="EPB74910.1"/>
    <property type="molecule type" value="Genomic_DNA"/>
</dbReference>
<proteinExistence type="predicted"/>